<dbReference type="AlphaFoldDB" id="A0A8J2HCM1"/>
<gene>
    <name evidence="1" type="ORF">HICCMSTLAB_LOCUS4925</name>
</gene>
<protein>
    <submittedName>
        <fullName evidence="1">Uncharacterized protein</fullName>
    </submittedName>
</protein>
<keyword evidence="2" id="KW-1185">Reference proteome</keyword>
<evidence type="ECO:0000313" key="2">
    <source>
        <dbReference type="Proteomes" id="UP000786811"/>
    </source>
</evidence>
<evidence type="ECO:0000313" key="1">
    <source>
        <dbReference type="EMBL" id="CAG5088650.1"/>
    </source>
</evidence>
<dbReference type="Proteomes" id="UP000786811">
    <property type="component" value="Unassembled WGS sequence"/>
</dbReference>
<proteinExistence type="predicted"/>
<comment type="caution">
    <text evidence="1">The sequence shown here is derived from an EMBL/GenBank/DDBJ whole genome shotgun (WGS) entry which is preliminary data.</text>
</comment>
<sequence>MTNDQGFLFLRAGLLKYYLEKFWIGTRFISWAEQNNIHLNIENIHWCTPDSNPVQCFGKQGPDPIGYCAPLEHWIDLNPRSFIPALDIITSVFFMNILRTDTSGRPIIRTVSIIGLVIAPKVSRQPS</sequence>
<organism evidence="1 2">
    <name type="scientific">Cotesia congregata</name>
    <name type="common">Parasitoid wasp</name>
    <name type="synonym">Apanteles congregatus</name>
    <dbReference type="NCBI Taxonomy" id="51543"/>
    <lineage>
        <taxon>Eukaryota</taxon>
        <taxon>Metazoa</taxon>
        <taxon>Ecdysozoa</taxon>
        <taxon>Arthropoda</taxon>
        <taxon>Hexapoda</taxon>
        <taxon>Insecta</taxon>
        <taxon>Pterygota</taxon>
        <taxon>Neoptera</taxon>
        <taxon>Endopterygota</taxon>
        <taxon>Hymenoptera</taxon>
        <taxon>Apocrita</taxon>
        <taxon>Ichneumonoidea</taxon>
        <taxon>Braconidae</taxon>
        <taxon>Microgastrinae</taxon>
        <taxon>Cotesia</taxon>
    </lineage>
</organism>
<dbReference type="EMBL" id="CAJNRD030001119">
    <property type="protein sequence ID" value="CAG5088650.1"/>
    <property type="molecule type" value="Genomic_DNA"/>
</dbReference>
<name>A0A8J2HCM1_COTCN</name>
<accession>A0A8J2HCM1</accession>
<reference evidence="1" key="1">
    <citation type="submission" date="2021-04" db="EMBL/GenBank/DDBJ databases">
        <authorList>
            <person name="Chebbi M.A.C M."/>
        </authorList>
    </citation>
    <scope>NUCLEOTIDE SEQUENCE</scope>
</reference>